<gene>
    <name evidence="1" type="ORF">ACFQ2I_09670</name>
</gene>
<organism evidence="1 2">
    <name type="scientific">Paenibacillus chungangensis</name>
    <dbReference type="NCBI Taxonomy" id="696535"/>
    <lineage>
        <taxon>Bacteria</taxon>
        <taxon>Bacillati</taxon>
        <taxon>Bacillota</taxon>
        <taxon>Bacilli</taxon>
        <taxon>Bacillales</taxon>
        <taxon>Paenibacillaceae</taxon>
        <taxon>Paenibacillus</taxon>
    </lineage>
</organism>
<dbReference type="Proteomes" id="UP001596989">
    <property type="component" value="Unassembled WGS sequence"/>
</dbReference>
<reference evidence="2" key="1">
    <citation type="journal article" date="2019" name="Int. J. Syst. Evol. Microbiol.">
        <title>The Global Catalogue of Microorganisms (GCM) 10K type strain sequencing project: providing services to taxonomists for standard genome sequencing and annotation.</title>
        <authorList>
            <consortium name="The Broad Institute Genomics Platform"/>
            <consortium name="The Broad Institute Genome Sequencing Center for Infectious Disease"/>
            <person name="Wu L."/>
            <person name="Ma J."/>
        </authorList>
    </citation>
    <scope>NUCLEOTIDE SEQUENCE [LARGE SCALE GENOMIC DNA]</scope>
    <source>
        <strain evidence="2">CCUG 59129</strain>
    </source>
</reference>
<evidence type="ECO:0000313" key="1">
    <source>
        <dbReference type="EMBL" id="MFD0959662.1"/>
    </source>
</evidence>
<comment type="caution">
    <text evidence="1">The sequence shown here is derived from an EMBL/GenBank/DDBJ whole genome shotgun (WGS) entry which is preliminary data.</text>
</comment>
<keyword evidence="2" id="KW-1185">Reference proteome</keyword>
<evidence type="ECO:0000313" key="2">
    <source>
        <dbReference type="Proteomes" id="UP001596989"/>
    </source>
</evidence>
<proteinExistence type="predicted"/>
<dbReference type="EMBL" id="JBHTJZ010000009">
    <property type="protein sequence ID" value="MFD0959662.1"/>
    <property type="molecule type" value="Genomic_DNA"/>
</dbReference>
<protein>
    <submittedName>
        <fullName evidence="1">Uncharacterized protein</fullName>
    </submittedName>
</protein>
<accession>A0ABW3HQE0</accession>
<name>A0ABW3HQE0_9BACL</name>
<sequence>MANSNCGCGGTTPETNQQTVVVQQAPEANCPVTVSNQVCLQADLEVIPSIETETINVTCVGSPFIGRCNGSQEPQPCRFSVSQVVCAEFMINFSAIAMVENTSAVCEEPVIGPCPEPGACTHTIGYWRNQGTQFVEDNLPILLGNGGGLSINVDTLAEALLILQPATGPSPVPQYNQLYAQLLAAKLNVLNGATCQGAVDAIAAGDAFLSGSAVADQPLVAAALAMTLEMFNSGSLTGCPPECV</sequence>
<dbReference type="RefSeq" id="WP_377563858.1">
    <property type="nucleotide sequence ID" value="NZ_JBHTJZ010000009.1"/>
</dbReference>